<dbReference type="CDD" id="cd11304">
    <property type="entry name" value="Cadherin_repeat"/>
    <property type="match status" value="11"/>
</dbReference>
<dbReference type="InterPro" id="IPR015919">
    <property type="entry name" value="Cadherin-like_sf"/>
</dbReference>
<dbReference type="InterPro" id="IPR008979">
    <property type="entry name" value="Galactose-bd-like_sf"/>
</dbReference>
<dbReference type="Pfam" id="PF04862">
    <property type="entry name" value="DUF642"/>
    <property type="match status" value="2"/>
</dbReference>
<dbReference type="SUPFAM" id="SSF49313">
    <property type="entry name" value="Cadherin-like"/>
    <property type="match status" value="16"/>
</dbReference>
<dbReference type="Proteomes" id="UP001431221">
    <property type="component" value="Unassembled WGS sequence"/>
</dbReference>
<comment type="subcellular location">
    <subcellularLocation>
        <location evidence="1">Membrane</location>
    </subcellularLocation>
</comment>
<evidence type="ECO:0000256" key="2">
    <source>
        <dbReference type="ARBA" id="ARBA00022737"/>
    </source>
</evidence>
<dbReference type="PANTHER" id="PTHR24027">
    <property type="entry name" value="CADHERIN-23"/>
    <property type="match status" value="1"/>
</dbReference>
<feature type="domain" description="Cadherin" evidence="6">
    <location>
        <begin position="563"/>
        <end position="660"/>
    </location>
</feature>
<feature type="domain" description="Cadherin" evidence="6">
    <location>
        <begin position="466"/>
        <end position="555"/>
    </location>
</feature>
<dbReference type="PRINTS" id="PR00205">
    <property type="entry name" value="CADHERIN"/>
</dbReference>
<dbReference type="PROSITE" id="PS00330">
    <property type="entry name" value="HEMOLYSIN_CALCIUM"/>
    <property type="match status" value="2"/>
</dbReference>
<dbReference type="PANTHER" id="PTHR24027:SF438">
    <property type="entry name" value="CADHERIN 23"/>
    <property type="match status" value="1"/>
</dbReference>
<sequence>MTAFADDPDVTDVVSYEITGGDDRFEIDPDTGEITVKSGSSFDAETESSADVQVTATSTDGSTSVGTFTITIGDENEFPIGPVADDDAAVNHVSEFATGGEYTGVTAFADDPDVTDVVSYEITGGDDRFEIDPDTGEITVKAGSSFDAETESSADVEVTATSTDGSTSVGTFTICITDENEFPIGPVTDSDTTTNAVSEFATGGEYSGVTAFADDPDVTDVVSYEITGGDDRFEIDPDTGVITVKAGSAFDHETDDSVDVQVTATSTDGSTSTGTFSIDITDGNEPPDLVICLEDGQLIINGSFETYDGPHGGGAGTGWYENPNSIDGWTYNNVDVHEAGHNNFGATDGGHHLDLAARTNGWISQQIEGQLDGQVYQLSFDMKSRGSEGQSVAEVYWNGELIDTIDPATTGDGWQTFTFNVVGGSGDGSNTLTFVEIGSDNNGGTLIDSVAMVPDNRIAVVEEFYGAEIAPMQVFDPDVGDTHTFSLSDDRFEVVVSGDKYVLKLKDDQAFDYETETQVTVDVTVTDSGGLSDTETVVIDVLDIDENVGPVGPVIDSDNTLNSVAENGAGGEYVGITAFAEDPDSGDTVTYSITDDRFEIDPDTGVLTVKDGVSFDYEAIQSVDVEVTATSSDGSTSTGTFTVNITDVNEAPDLDFDPELGPGTSVTLTFVSEQAGYSNSLGVFYMDGNGNPIGGEIVWVNQNELTPGDTATIYLEGVEASEIGYFIIPDGADYNTLASGDEVTFQKDGDGNWQAVLNGTPLTGKDGNVFFSGDGSLNPDGYDYTVESGIRIGFEDLAGGGDEDFDDVVFDQTSQETDAHAAVYEEQFGAEVGGLSVFDPDVGDTHTFTVSDDRFEVVELNGEYVLKLKDDQKLDYETETQVTVDVTVTDAGGLSDTETIVIDVLDVDENDGPVGPVSDTDSDQNFVQENSGGGTVVGVTAFAEDPDAGDTVTYSITDDRFEIDPDTGVITVANGAVIDQETTPHIDIEVTATSSDGSTSTGTFRVEIGDENEFSIGPVTDIDGDRNFVQENSAGGTVVGVTAFASDPDAGDTVTYSITDDRFEIDPDTGVITVADGAVIDHEATPFIDIEVTATSTDGSTSSGAFRITVGDECEFSIGPVTDIDATGNSISETATGGELAGITAFATDPDASDTVTYQLSGDGRFEIDETTGVIKVADGASFDAETEPSIDLTVTATSTDGSSSSATFTVDVVDGNEAPDLIVHLENGARQFVVNGSFEIFDGPHGGGTGTGWYQNPNSIDGWTYNNVDVHEAGHNNYGATDGGHHLDLAARTNGWASQQIEGQLDGQVYHLSFDMKSRGGAGQSVAEVYWNGELIGTIDPATTGSGWQTYDFDIVGGSGDGSNTLTFVEIGSDNNGGALIDSVSIVSDNRTAVVEEFYGADIAPLSVIDPDVGDTHTFTVSDDRFEVVVSGDKYLLKLKDDQAFDYETETQVTVEVTATDQGGLSDTEIVVIDVIDIDDTNTPIGPITDTDATANMVVENAAGGTVVGITAFADDPDAGDTVTYSINDDRFDIDPDTGVITVADGAVIDYEANSHIYVDVTATSTDGSSTSKTFRIDIDDENECSIGPVTDSDNTLNSVAENGAGGEYVGITAFAEDPDSGDTVTYSITDDRFEIDPDTGVLSVKDGVSFDYEAIQSVDVEVTATSSDGSTSTGTFTVNITDVNEAPDLDFDPELGPGTSVTLTFVEEQAGYSNSLGVFYMDGNGNPIGGEIVWVNQNDLTPGDTATIYLEGVESAEIGYFIIPDGADYNALASGDQVTFQKDGNGNWQAVHNGTPLTGKDANVFFSGDGALNPNGYDYTVESGIRIGFEDIAGGGDEDFDDVVFDQTTQETDAHAAVYEEQLGAEVGTLSVFDPDVGDTHTFTVSDDRFEVVAQNGEYVLKLKDDQALDYETETQVTVDVSVTDVGGLSDTETIVIDVLDVEPEDGHSPPDLIVGDACNDHNYIKNGSFEVFESSGKESGSGDAIWYGDADVAYWKTSYTDIHSSGWEGLGTTDGDHRLDLANDKKNGKAYQKIEDLEEGDTYTLSVDIRHRGEDGDAAVEIYWSGKLIDTVVPLEQGEGWHTYTYQVVASDKYDKLEFKEVGESNYKGTQIDNVCLTDAEGIHVTENVAGAQIVELSVVDPDVGDTHTFSLTDNRFEVVEDGAGYVLKLKDGISLDYETEQSVTLDVTVTDSTGLSDTETVTIKVIDVEPEDPVNNNAPIGPVRDTDTAQNLVAATAAAGMVVGLTAFAQDADAGDTVTYAIDDDRFDIDEDTGVVTVADGAALIQGETINVTITATSSDGSESSAVFPIEVESCGTDNSPPDLIVGAAIYEPPKSGGHYDDHHDDHHGHHHDGKKGRHDHDDDDVKPHGHTDDEGGYFVPENEAGVELVQLSVVDPDVGDTHTFTVSDERFEVVSDGDNYLLKLKDDAAVDYETEQSITLDVTATDSGGLSDTETITLDVLDADENAICETGTRGGDTIVGGDFGDAIYGLGGNDILLGQGGNDSLHGGSGDDIIRGGTGDDLMVGGDGSDLFTYMLGDGHDSVYGGAGGNWIDIVDLANAPDGTALGDYGTDWSITMTEGSIEEVNALGGEITLSQDAGGYIELADGGRIDFSDLEGIQY</sequence>
<evidence type="ECO:0000256" key="5">
    <source>
        <dbReference type="SAM" id="MobiDB-lite"/>
    </source>
</evidence>
<feature type="domain" description="Cadherin" evidence="6">
    <location>
        <begin position="2384"/>
        <end position="2484"/>
    </location>
</feature>
<comment type="caution">
    <text evidence="7">The sequence shown here is derived from an EMBL/GenBank/DDBJ whole genome shotgun (WGS) entry which is preliminary data.</text>
</comment>
<accession>A0ABT0GTN6</accession>
<dbReference type="InterPro" id="IPR025193">
    <property type="entry name" value="DUF4114"/>
</dbReference>
<feature type="domain" description="Cadherin" evidence="6">
    <location>
        <begin position="1130"/>
        <end position="1222"/>
    </location>
</feature>
<dbReference type="EMBL" id="JALNMJ010000007">
    <property type="protein sequence ID" value="MCK7612804.1"/>
    <property type="molecule type" value="Genomic_DNA"/>
</dbReference>
<feature type="compositionally biased region" description="Basic and acidic residues" evidence="5">
    <location>
        <begin position="2342"/>
        <end position="2352"/>
    </location>
</feature>
<dbReference type="InterPro" id="IPR006946">
    <property type="entry name" value="DGR2-like_dom"/>
</dbReference>
<feature type="domain" description="Cadherin" evidence="6">
    <location>
        <begin position="1499"/>
        <end position="1592"/>
    </location>
</feature>
<dbReference type="RefSeq" id="WP_248154061.1">
    <property type="nucleotide sequence ID" value="NZ_JALNMJ010000007.1"/>
</dbReference>
<dbReference type="Gene3D" id="2.60.120.260">
    <property type="entry name" value="Galactose-binding domain-like"/>
    <property type="match status" value="3"/>
</dbReference>
<dbReference type="InterPro" id="IPR002126">
    <property type="entry name" value="Cadherin-like_dom"/>
</dbReference>
<keyword evidence="8" id="KW-1185">Reference proteome</keyword>
<dbReference type="InterPro" id="IPR001343">
    <property type="entry name" value="Hemolysn_Ca-bd"/>
</dbReference>
<feature type="domain" description="Cadherin" evidence="6">
    <location>
        <begin position="93"/>
        <end position="188"/>
    </location>
</feature>
<feature type="domain" description="Cadherin" evidence="6">
    <location>
        <begin position="189"/>
        <end position="289"/>
    </location>
</feature>
<dbReference type="PROSITE" id="PS50268">
    <property type="entry name" value="CADHERIN_2"/>
    <property type="match status" value="16"/>
</dbReference>
<protein>
    <submittedName>
        <fullName evidence="7">Cadherin domain-containing protein</fullName>
    </submittedName>
</protein>
<feature type="compositionally biased region" description="Basic residues" evidence="5">
    <location>
        <begin position="2353"/>
        <end position="2362"/>
    </location>
</feature>
<dbReference type="Gene3D" id="2.60.40.60">
    <property type="entry name" value="Cadherins"/>
    <property type="match status" value="16"/>
</dbReference>
<feature type="domain" description="Cadherin" evidence="6">
    <location>
        <begin position="2237"/>
        <end position="2328"/>
    </location>
</feature>
<feature type="domain" description="Cadherin" evidence="6">
    <location>
        <begin position="829"/>
        <end position="915"/>
    </location>
</feature>
<feature type="region of interest" description="Disordered" evidence="5">
    <location>
        <begin position="2336"/>
        <end position="2384"/>
    </location>
</feature>
<evidence type="ECO:0000256" key="1">
    <source>
        <dbReference type="ARBA" id="ARBA00004370"/>
    </source>
</evidence>
<feature type="domain" description="Cadherin" evidence="6">
    <location>
        <begin position="1029"/>
        <end position="1122"/>
    </location>
</feature>
<dbReference type="InterPro" id="IPR011049">
    <property type="entry name" value="Serralysin-like_metalloprot_C"/>
</dbReference>
<dbReference type="InterPro" id="IPR018511">
    <property type="entry name" value="Hemolysin-typ_Ca-bd_CS"/>
</dbReference>
<evidence type="ECO:0000259" key="6">
    <source>
        <dbReference type="PROSITE" id="PS50268"/>
    </source>
</evidence>
<feature type="domain" description="Cadherin" evidence="6">
    <location>
        <begin position="5"/>
        <end position="84"/>
    </location>
</feature>
<evidence type="ECO:0000256" key="3">
    <source>
        <dbReference type="ARBA" id="ARBA00022837"/>
    </source>
</evidence>
<dbReference type="SUPFAM" id="SSF51120">
    <property type="entry name" value="beta-Roll"/>
    <property type="match status" value="1"/>
</dbReference>
<dbReference type="PRINTS" id="PR00313">
    <property type="entry name" value="CABNDNGRPT"/>
</dbReference>
<feature type="compositionally biased region" description="Basic and acidic residues" evidence="5">
    <location>
        <begin position="2363"/>
        <end position="2378"/>
    </location>
</feature>
<feature type="domain" description="Cadherin" evidence="6">
    <location>
        <begin position="1600"/>
        <end position="1697"/>
    </location>
</feature>
<dbReference type="Pfam" id="PF13448">
    <property type="entry name" value="DUF4114"/>
    <property type="match status" value="2"/>
</dbReference>
<dbReference type="Pfam" id="PF00028">
    <property type="entry name" value="Cadherin"/>
    <property type="match status" value="4"/>
</dbReference>
<keyword evidence="2" id="KW-0677">Repeat</keyword>
<feature type="domain" description="Cadherin" evidence="6">
    <location>
        <begin position="2104"/>
        <end position="2219"/>
    </location>
</feature>
<reference evidence="7" key="1">
    <citation type="submission" date="2022-04" db="EMBL/GenBank/DDBJ databases">
        <title>Roseibium sp. CAU 1639 isolated from mud.</title>
        <authorList>
            <person name="Kim W."/>
        </authorList>
    </citation>
    <scope>NUCLEOTIDE SEQUENCE</scope>
    <source>
        <strain evidence="7">CAU 1639</strain>
    </source>
</reference>
<organism evidence="7 8">
    <name type="scientific">Roseibium sediminicola</name>
    <dbReference type="NCBI Taxonomy" id="2933272"/>
    <lineage>
        <taxon>Bacteria</taxon>
        <taxon>Pseudomonadati</taxon>
        <taxon>Pseudomonadota</taxon>
        <taxon>Alphaproteobacteria</taxon>
        <taxon>Hyphomicrobiales</taxon>
        <taxon>Stappiaceae</taxon>
        <taxon>Roseibium</taxon>
    </lineage>
</organism>
<gene>
    <name evidence="7" type="ORF">M0H32_11575</name>
</gene>
<dbReference type="SUPFAM" id="SSF49785">
    <property type="entry name" value="Galactose-binding domain-like"/>
    <property type="match status" value="3"/>
</dbReference>
<evidence type="ECO:0000313" key="7">
    <source>
        <dbReference type="EMBL" id="MCK7612804.1"/>
    </source>
</evidence>
<feature type="domain" description="Cadherin" evidence="6">
    <location>
        <begin position="927"/>
        <end position="1020"/>
    </location>
</feature>
<evidence type="ECO:0000256" key="4">
    <source>
        <dbReference type="ARBA" id="ARBA00023136"/>
    </source>
</evidence>
<dbReference type="InterPro" id="IPR039808">
    <property type="entry name" value="Cadherin"/>
</dbReference>
<dbReference type="SMART" id="SM00112">
    <property type="entry name" value="CA"/>
    <property type="match status" value="16"/>
</dbReference>
<feature type="domain" description="Cadherin" evidence="6">
    <location>
        <begin position="1401"/>
        <end position="1490"/>
    </location>
</feature>
<keyword evidence="4" id="KW-0472">Membrane</keyword>
<proteinExistence type="predicted"/>
<name>A0ABT0GTN6_9HYPH</name>
<feature type="domain" description="Cadherin" evidence="6">
    <location>
        <begin position="1866"/>
        <end position="1955"/>
    </location>
</feature>
<evidence type="ECO:0000313" key="8">
    <source>
        <dbReference type="Proteomes" id="UP001431221"/>
    </source>
</evidence>
<dbReference type="Pfam" id="PF00353">
    <property type="entry name" value="HemolysinCabind"/>
    <property type="match status" value="1"/>
</dbReference>
<keyword evidence="3" id="KW-0106">Calcium</keyword>